<comment type="caution">
    <text evidence="2">The sequence shown here is derived from an EMBL/GenBank/DDBJ whole genome shotgun (WGS) entry which is preliminary data.</text>
</comment>
<gene>
    <name evidence="2" type="ORF">KUF71_020736</name>
</gene>
<evidence type="ECO:0000313" key="2">
    <source>
        <dbReference type="EMBL" id="KAK3911032.1"/>
    </source>
</evidence>
<dbReference type="GO" id="GO:0005840">
    <property type="term" value="C:ribosome"/>
    <property type="evidence" value="ECO:0007669"/>
    <property type="project" value="UniProtKB-KW"/>
</dbReference>
<name>A0AAE1LAI4_9NEOP</name>
<dbReference type="Proteomes" id="UP001219518">
    <property type="component" value="Unassembled WGS sequence"/>
</dbReference>
<keyword evidence="2" id="KW-0689">Ribosomal protein</keyword>
<keyword evidence="1" id="KW-0732">Signal</keyword>
<proteinExistence type="predicted"/>
<protein>
    <submittedName>
        <fullName evidence="2">50S ribosomal protein L10</fullName>
    </submittedName>
</protein>
<evidence type="ECO:0000313" key="3">
    <source>
        <dbReference type="Proteomes" id="UP001219518"/>
    </source>
</evidence>
<dbReference type="AlphaFoldDB" id="A0AAE1LAI4"/>
<feature type="chain" id="PRO_5042147227" evidence="1">
    <location>
        <begin position="25"/>
        <end position="209"/>
    </location>
</feature>
<dbReference type="EMBL" id="JAHWGI010000219">
    <property type="protein sequence ID" value="KAK3911032.1"/>
    <property type="molecule type" value="Genomic_DNA"/>
</dbReference>
<organism evidence="2 3">
    <name type="scientific">Frankliniella fusca</name>
    <dbReference type="NCBI Taxonomy" id="407009"/>
    <lineage>
        <taxon>Eukaryota</taxon>
        <taxon>Metazoa</taxon>
        <taxon>Ecdysozoa</taxon>
        <taxon>Arthropoda</taxon>
        <taxon>Hexapoda</taxon>
        <taxon>Insecta</taxon>
        <taxon>Pterygota</taxon>
        <taxon>Neoptera</taxon>
        <taxon>Paraneoptera</taxon>
        <taxon>Thysanoptera</taxon>
        <taxon>Terebrantia</taxon>
        <taxon>Thripoidea</taxon>
        <taxon>Thripidae</taxon>
        <taxon>Frankliniella</taxon>
    </lineage>
</organism>
<reference evidence="2" key="1">
    <citation type="submission" date="2021-07" db="EMBL/GenBank/DDBJ databases">
        <authorList>
            <person name="Catto M.A."/>
            <person name="Jacobson A."/>
            <person name="Kennedy G."/>
            <person name="Labadie P."/>
            <person name="Hunt B.G."/>
            <person name="Srinivasan R."/>
        </authorList>
    </citation>
    <scope>NUCLEOTIDE SEQUENCE</scope>
    <source>
        <strain evidence="2">PL_HMW_Pooled</strain>
        <tissue evidence="2">Head</tissue>
    </source>
</reference>
<keyword evidence="3" id="KW-1185">Reference proteome</keyword>
<feature type="signal peptide" evidence="1">
    <location>
        <begin position="1"/>
        <end position="24"/>
    </location>
</feature>
<keyword evidence="2" id="KW-0687">Ribonucleoprotein</keyword>
<reference evidence="2" key="2">
    <citation type="journal article" date="2023" name="BMC Genomics">
        <title>Pest status, molecular evolution, and epigenetic factors derived from the genome assembly of Frankliniella fusca, a thysanopteran phytovirus vector.</title>
        <authorList>
            <person name="Catto M.A."/>
            <person name="Labadie P.E."/>
            <person name="Jacobson A.L."/>
            <person name="Kennedy G.G."/>
            <person name="Srinivasan R."/>
            <person name="Hunt B.G."/>
        </authorList>
    </citation>
    <scope>NUCLEOTIDE SEQUENCE</scope>
    <source>
        <strain evidence="2">PL_HMW_Pooled</strain>
    </source>
</reference>
<evidence type="ECO:0000256" key="1">
    <source>
        <dbReference type="SAM" id="SignalP"/>
    </source>
</evidence>
<accession>A0AAE1LAI4</accession>
<sequence length="209" mass="22296">MQSLTAVLLVAALAYAAVPAPALAVPAPSTAEQESAAAAADVAPVKASPRYIQSSSVVQDADDNALKQVYYEAAEAPSDLQLHQGVTQGEQAGAEIATAPQQAPAPISLSGIMTSVWDLVVSWVRGLLGLQRHDPPRVARAILGAAAGDEQCWRTTACQAGRLLRGLHEKEFIFMMMERMSPPQWRGVVKGMRRSAIDNEDCRVYECDA</sequence>